<organism evidence="1 2">
    <name type="scientific">Flavobacterium jumunjinense</name>
    <dbReference type="NCBI Taxonomy" id="998845"/>
    <lineage>
        <taxon>Bacteria</taxon>
        <taxon>Pseudomonadati</taxon>
        <taxon>Bacteroidota</taxon>
        <taxon>Flavobacteriia</taxon>
        <taxon>Flavobacteriales</taxon>
        <taxon>Flavobacteriaceae</taxon>
        <taxon>Flavobacterium</taxon>
    </lineage>
</organism>
<accession>A0ABV5GIU2</accession>
<comment type="caution">
    <text evidence="1">The sequence shown here is derived from an EMBL/GenBank/DDBJ whole genome shotgun (WGS) entry which is preliminary data.</text>
</comment>
<sequence>MKKILLILIISLQNLSCKTEENCVDSFFFKRTYDAPTPDKISFKSKLTKEYRDKISDDIFCHINFYINDKKIFVTHDVFIYNEKDSCRFVIKTTNFMKENFKEEDFYKLIDSSKSLKVELVYDDTGETFTFTKCR</sequence>
<dbReference type="RefSeq" id="WP_236457312.1">
    <property type="nucleotide sequence ID" value="NZ_CBCSGE010000027.1"/>
</dbReference>
<name>A0ABV5GIU2_9FLAO</name>
<protein>
    <submittedName>
        <fullName evidence="1">Uncharacterized protein</fullName>
    </submittedName>
</protein>
<evidence type="ECO:0000313" key="1">
    <source>
        <dbReference type="EMBL" id="MFB9095289.1"/>
    </source>
</evidence>
<gene>
    <name evidence="1" type="ORF">ACFFVF_02075</name>
</gene>
<proteinExistence type="predicted"/>
<keyword evidence="2" id="KW-1185">Reference proteome</keyword>
<reference evidence="1 2" key="1">
    <citation type="submission" date="2024-09" db="EMBL/GenBank/DDBJ databases">
        <authorList>
            <person name="Sun Q."/>
            <person name="Mori K."/>
        </authorList>
    </citation>
    <scope>NUCLEOTIDE SEQUENCE [LARGE SCALE GENOMIC DNA]</scope>
    <source>
        <strain evidence="1 2">CECT 7955</strain>
    </source>
</reference>
<dbReference type="Proteomes" id="UP001589607">
    <property type="component" value="Unassembled WGS sequence"/>
</dbReference>
<evidence type="ECO:0000313" key="2">
    <source>
        <dbReference type="Proteomes" id="UP001589607"/>
    </source>
</evidence>
<dbReference type="EMBL" id="JBHMEY010000005">
    <property type="protein sequence ID" value="MFB9095289.1"/>
    <property type="molecule type" value="Genomic_DNA"/>
</dbReference>